<keyword evidence="3" id="KW-1185">Reference proteome</keyword>
<evidence type="ECO:0000313" key="2">
    <source>
        <dbReference type="EMBL" id="MBX7457318.1"/>
    </source>
</evidence>
<protein>
    <submittedName>
        <fullName evidence="2">Type I restriction enzyme HsdR N-terminal domain-containing protein</fullName>
    </submittedName>
</protein>
<accession>A0ABS7IVP0</accession>
<dbReference type="Proteomes" id="UP000783253">
    <property type="component" value="Unassembled WGS sequence"/>
</dbReference>
<sequence length="345" mass="38537">MELEAKLEALADKVRRHAEILETEEASKFALVNPFIEALGFDLSNPAEVTPEFTCDYGGRRGEKVDYAIRVGGEVAMLVECKSTASELSLKHASQLCRYFGASDARFAILTNGAIYKFFTDLDATNRMDAEPFLEVDIRNLKKSEVKGLAKFQRTDFDIDSAAEAAANMQMETSVIDALKSEMTTPSDEMVRLVASHVTDRRLTPGVKSVIARHIPNAFNAIVRERLDAKWSSAMSDEPENEPASTSEVETTQEELDGFYIVRAIGSELVAPERIVMRDSQSYCAVLLDDNNRKPIARLRFNSPTTKYVGTFDADKNEEMNAVDEPRDIFKLKKQILARIRAMEG</sequence>
<gene>
    <name evidence="2" type="ORF">K3152_03580</name>
</gene>
<comment type="caution">
    <text evidence="2">The sequence shown here is derived from an EMBL/GenBank/DDBJ whole genome shotgun (WGS) entry which is preliminary data.</text>
</comment>
<dbReference type="InterPro" id="IPR007409">
    <property type="entry name" value="Restrct_endonuc_type1_HsdR_N"/>
</dbReference>
<dbReference type="Pfam" id="PF04313">
    <property type="entry name" value="HSDR_N"/>
    <property type="match status" value="1"/>
</dbReference>
<organism evidence="2 3">
    <name type="scientific">Qipengyuania polymorpha</name>
    <dbReference type="NCBI Taxonomy" id="2867234"/>
    <lineage>
        <taxon>Bacteria</taxon>
        <taxon>Pseudomonadati</taxon>
        <taxon>Pseudomonadota</taxon>
        <taxon>Alphaproteobacteria</taxon>
        <taxon>Sphingomonadales</taxon>
        <taxon>Erythrobacteraceae</taxon>
        <taxon>Qipengyuania</taxon>
    </lineage>
</organism>
<dbReference type="RefSeq" id="WP_221572634.1">
    <property type="nucleotide sequence ID" value="NZ_JAIGNK010000001.1"/>
</dbReference>
<evidence type="ECO:0000313" key="3">
    <source>
        <dbReference type="Proteomes" id="UP000783253"/>
    </source>
</evidence>
<dbReference type="InterPro" id="IPR017035">
    <property type="entry name" value="UCP035009_HsdR_All3000-type"/>
</dbReference>
<dbReference type="EMBL" id="JAIGNK010000001">
    <property type="protein sequence ID" value="MBX7457318.1"/>
    <property type="molecule type" value="Genomic_DNA"/>
</dbReference>
<proteinExistence type="predicted"/>
<dbReference type="PIRSF" id="PIRSF035009">
    <property type="entry name" value="UCP035009_HSDR_N"/>
    <property type="match status" value="1"/>
</dbReference>
<name>A0ABS7IVP0_9SPHN</name>
<evidence type="ECO:0000259" key="1">
    <source>
        <dbReference type="Pfam" id="PF04313"/>
    </source>
</evidence>
<feature type="domain" description="Restriction endonuclease type I HsdR N-terminal" evidence="1">
    <location>
        <begin position="45"/>
        <end position="126"/>
    </location>
</feature>
<reference evidence="2 3" key="1">
    <citation type="submission" date="2021-08" db="EMBL/GenBank/DDBJ databases">
        <title>Comparative Genomics Analysis of the Genus Qipengyuania Reveals Extensive Genetic Diversity and Metabolic Versatility, Including the Description of Fifteen Novel Species.</title>
        <authorList>
            <person name="Liu Y."/>
        </authorList>
    </citation>
    <scope>NUCLEOTIDE SEQUENCE [LARGE SCALE GENOMIC DNA]</scope>
    <source>
        <strain evidence="2 3">1NDH17</strain>
    </source>
</reference>